<dbReference type="PROSITE" id="PS51318">
    <property type="entry name" value="TAT"/>
    <property type="match status" value="1"/>
</dbReference>
<gene>
    <name evidence="8" type="ORF">ABIC99_000898</name>
    <name evidence="9" type="ORF">EWH46_15660</name>
</gene>
<evidence type="ECO:0000313" key="10">
    <source>
        <dbReference type="Proteomes" id="UP000323522"/>
    </source>
</evidence>
<dbReference type="AlphaFoldDB" id="A0A5C1Q3U5"/>
<dbReference type="InterPro" id="IPR051156">
    <property type="entry name" value="Mito/Outer_Membr_Metalloprot"/>
</dbReference>
<keyword evidence="5 6" id="KW-0482">Metalloprotease</keyword>
<accession>A0A5C1Q3U5</accession>
<dbReference type="OrthoDB" id="9810445at2"/>
<dbReference type="KEGG" id="snn:EWH46_15660"/>
<keyword evidence="2" id="KW-0479">Metal-binding</keyword>
<dbReference type="EMBL" id="JBEPLS010000002">
    <property type="protein sequence ID" value="MET3603114.1"/>
    <property type="molecule type" value="Genomic_DNA"/>
</dbReference>
<dbReference type="GO" id="GO:0016020">
    <property type="term" value="C:membrane"/>
    <property type="evidence" value="ECO:0007669"/>
    <property type="project" value="TreeGrafter"/>
</dbReference>
<protein>
    <submittedName>
        <fullName evidence="9">M48 family peptidase</fullName>
    </submittedName>
    <submittedName>
        <fullName evidence="8">Zn-dependent protease</fullName>
    </submittedName>
</protein>
<keyword evidence="1 6" id="KW-0645">Protease</keyword>
<dbReference type="Proteomes" id="UP000323522">
    <property type="component" value="Chromosome"/>
</dbReference>
<reference evidence="8 11" key="2">
    <citation type="submission" date="2024-06" db="EMBL/GenBank/DDBJ databases">
        <title>Genomic Encyclopedia of Type Strains, Phase IV (KMG-IV): sequencing the most valuable type-strain genomes for metagenomic binning, comparative biology and taxonomic classification.</title>
        <authorList>
            <person name="Goeker M."/>
        </authorList>
    </citation>
    <scope>NUCLEOTIDE SEQUENCE [LARGE SCALE GENOMIC DNA]</scope>
    <source>
        <strain evidence="8 11">D-501</strain>
    </source>
</reference>
<dbReference type="Proteomes" id="UP001549111">
    <property type="component" value="Unassembled WGS sequence"/>
</dbReference>
<evidence type="ECO:0000256" key="6">
    <source>
        <dbReference type="RuleBase" id="RU003983"/>
    </source>
</evidence>
<evidence type="ECO:0000313" key="11">
    <source>
        <dbReference type="Proteomes" id="UP001549111"/>
    </source>
</evidence>
<keyword evidence="11" id="KW-1185">Reference proteome</keyword>
<feature type="domain" description="Peptidase M48" evidence="7">
    <location>
        <begin position="101"/>
        <end position="283"/>
    </location>
</feature>
<reference evidence="9 10" key="1">
    <citation type="submission" date="2019-02" db="EMBL/GenBank/DDBJ databases">
        <title>Complete Genome Sequence and Methylome Analysis of Sphaerotilus natans subsp. sulfidivorans D-507.</title>
        <authorList>
            <person name="Fomenkov A."/>
            <person name="Gridneva E."/>
            <person name="Smolyakov D."/>
            <person name="Dubinina G."/>
            <person name="Vincze T."/>
            <person name="Grabovich M."/>
            <person name="Roberts R.J."/>
        </authorList>
    </citation>
    <scope>NUCLEOTIDE SEQUENCE [LARGE SCALE GENOMIC DNA]</scope>
    <source>
        <strain evidence="9 10">D-507</strain>
    </source>
</reference>
<evidence type="ECO:0000256" key="3">
    <source>
        <dbReference type="ARBA" id="ARBA00022801"/>
    </source>
</evidence>
<keyword evidence="4 6" id="KW-0862">Zinc</keyword>
<evidence type="ECO:0000256" key="1">
    <source>
        <dbReference type="ARBA" id="ARBA00022670"/>
    </source>
</evidence>
<dbReference type="Pfam" id="PF01435">
    <property type="entry name" value="Peptidase_M48"/>
    <property type="match status" value="1"/>
</dbReference>
<evidence type="ECO:0000313" key="8">
    <source>
        <dbReference type="EMBL" id="MET3603114.1"/>
    </source>
</evidence>
<dbReference type="GO" id="GO:0046872">
    <property type="term" value="F:metal ion binding"/>
    <property type="evidence" value="ECO:0007669"/>
    <property type="project" value="UniProtKB-KW"/>
</dbReference>
<dbReference type="InterPro" id="IPR006311">
    <property type="entry name" value="TAT_signal"/>
</dbReference>
<name>A0A5C1Q3U5_9BURK</name>
<evidence type="ECO:0000256" key="2">
    <source>
        <dbReference type="ARBA" id="ARBA00022723"/>
    </source>
</evidence>
<dbReference type="CDD" id="cd07331">
    <property type="entry name" value="M48C_Oma1_like"/>
    <property type="match status" value="1"/>
</dbReference>
<dbReference type="RefSeq" id="WP_149504691.1">
    <property type="nucleotide sequence ID" value="NZ_CP035708.1"/>
</dbReference>
<dbReference type="PANTHER" id="PTHR22726:SF1">
    <property type="entry name" value="METALLOENDOPEPTIDASE OMA1, MITOCHONDRIAL"/>
    <property type="match status" value="1"/>
</dbReference>
<dbReference type="Gene3D" id="3.30.2010.10">
    <property type="entry name" value="Metalloproteases ('zincins'), catalytic domain"/>
    <property type="match status" value="1"/>
</dbReference>
<proteinExistence type="inferred from homology"/>
<organism evidence="9 10">
    <name type="scientific">Sphaerotilus sulfidivorans</name>
    <dbReference type="NCBI Taxonomy" id="639200"/>
    <lineage>
        <taxon>Bacteria</taxon>
        <taxon>Pseudomonadati</taxon>
        <taxon>Pseudomonadota</taxon>
        <taxon>Betaproteobacteria</taxon>
        <taxon>Burkholderiales</taxon>
        <taxon>Sphaerotilaceae</taxon>
        <taxon>Sphaerotilus</taxon>
    </lineage>
</organism>
<evidence type="ECO:0000313" key="9">
    <source>
        <dbReference type="EMBL" id="QEN02058.1"/>
    </source>
</evidence>
<evidence type="ECO:0000256" key="4">
    <source>
        <dbReference type="ARBA" id="ARBA00022833"/>
    </source>
</evidence>
<sequence>MSTPIPEFVHDATITTPIDLHRGDCRCPLHRRRLFTGLLAGAAATAAWPALARDGVEVGGNSKFTKLVSAEEIEGAAAAQYQQMRTEASGKKALAPASHPQQQRLQAIADRLIPFTYEWNRRARDWQWEVSLIGSKEINAFCMPGGKIAFYYGILQQLQLSDSEVAMIMGHEMAHALREHARERMGKQMATQGVIGIGAALLGLGDVGRTVANMGGQLLTLKFGREDESEADLVGMELAARAGYDPRAGVTLWQKMMEASKGAPPEFLSTHPAGNTRIRDIEASLPKVEPLYVRAPRPARQFGPPSLRNSAG</sequence>
<evidence type="ECO:0000259" key="7">
    <source>
        <dbReference type="Pfam" id="PF01435"/>
    </source>
</evidence>
<dbReference type="GO" id="GO:0051603">
    <property type="term" value="P:proteolysis involved in protein catabolic process"/>
    <property type="evidence" value="ECO:0007669"/>
    <property type="project" value="TreeGrafter"/>
</dbReference>
<evidence type="ECO:0000256" key="5">
    <source>
        <dbReference type="ARBA" id="ARBA00023049"/>
    </source>
</evidence>
<dbReference type="InterPro" id="IPR001915">
    <property type="entry name" value="Peptidase_M48"/>
</dbReference>
<dbReference type="PANTHER" id="PTHR22726">
    <property type="entry name" value="METALLOENDOPEPTIDASE OMA1"/>
    <property type="match status" value="1"/>
</dbReference>
<comment type="similarity">
    <text evidence="6">Belongs to the peptidase M48 family.</text>
</comment>
<dbReference type="EMBL" id="CP035708">
    <property type="protein sequence ID" value="QEN02058.1"/>
    <property type="molecule type" value="Genomic_DNA"/>
</dbReference>
<dbReference type="GO" id="GO:0004222">
    <property type="term" value="F:metalloendopeptidase activity"/>
    <property type="evidence" value="ECO:0007669"/>
    <property type="project" value="InterPro"/>
</dbReference>
<comment type="cofactor">
    <cofactor evidence="6">
        <name>Zn(2+)</name>
        <dbReference type="ChEBI" id="CHEBI:29105"/>
    </cofactor>
    <text evidence="6">Binds 1 zinc ion per subunit.</text>
</comment>
<keyword evidence="3 6" id="KW-0378">Hydrolase</keyword>